<dbReference type="Gene3D" id="1.10.10.10">
    <property type="entry name" value="Winged helix-like DNA-binding domain superfamily/Winged helix DNA-binding domain"/>
    <property type="match status" value="1"/>
</dbReference>
<dbReference type="SUPFAM" id="SSF46785">
    <property type="entry name" value="Winged helix' DNA-binding domain"/>
    <property type="match status" value="1"/>
</dbReference>
<feature type="domain" description="HTH deoR-type" evidence="5">
    <location>
        <begin position="5"/>
        <end position="60"/>
    </location>
</feature>
<keyword evidence="2" id="KW-0805">Transcription regulation</keyword>
<dbReference type="EMBL" id="JBEPMC010000010">
    <property type="protein sequence ID" value="MET3581976.1"/>
    <property type="molecule type" value="Genomic_DNA"/>
</dbReference>
<dbReference type="InterPro" id="IPR018356">
    <property type="entry name" value="Tscrpt_reg_HTH_DeoR_CS"/>
</dbReference>
<evidence type="ECO:0000259" key="5">
    <source>
        <dbReference type="PROSITE" id="PS51000"/>
    </source>
</evidence>
<keyword evidence="3" id="KW-0238">DNA-binding</keyword>
<dbReference type="PRINTS" id="PR00037">
    <property type="entry name" value="HTHLACR"/>
</dbReference>
<name>A0ABV2GUK2_9HYPH</name>
<protein>
    <submittedName>
        <fullName evidence="6">DeoR/GlpR family transcriptional regulator of sugar metabolism</fullName>
    </submittedName>
</protein>
<evidence type="ECO:0000313" key="6">
    <source>
        <dbReference type="EMBL" id="MET3581976.1"/>
    </source>
</evidence>
<dbReference type="SMART" id="SM00420">
    <property type="entry name" value="HTH_DEOR"/>
    <property type="match status" value="1"/>
</dbReference>
<evidence type="ECO:0000256" key="3">
    <source>
        <dbReference type="ARBA" id="ARBA00023125"/>
    </source>
</evidence>
<dbReference type="Gene3D" id="3.40.50.1360">
    <property type="match status" value="1"/>
</dbReference>
<evidence type="ECO:0000313" key="7">
    <source>
        <dbReference type="Proteomes" id="UP001549204"/>
    </source>
</evidence>
<comment type="caution">
    <text evidence="6">The sequence shown here is derived from an EMBL/GenBank/DDBJ whole genome shotgun (WGS) entry which is preliminary data.</text>
</comment>
<dbReference type="InterPro" id="IPR050313">
    <property type="entry name" value="Carb_Metab_HTH_regulators"/>
</dbReference>
<dbReference type="Pfam" id="PF08220">
    <property type="entry name" value="HTH_DeoR"/>
    <property type="match status" value="1"/>
</dbReference>
<dbReference type="PROSITE" id="PS51000">
    <property type="entry name" value="HTH_DEOR_2"/>
    <property type="match status" value="1"/>
</dbReference>
<dbReference type="Pfam" id="PF00455">
    <property type="entry name" value="DeoRC"/>
    <property type="match status" value="1"/>
</dbReference>
<keyword evidence="7" id="KW-1185">Reference proteome</keyword>
<organism evidence="6 7">
    <name type="scientific">Mesorhizobium robiniae</name>
    <dbReference type="NCBI Taxonomy" id="559315"/>
    <lineage>
        <taxon>Bacteria</taxon>
        <taxon>Pseudomonadati</taxon>
        <taxon>Pseudomonadota</taxon>
        <taxon>Alphaproteobacteria</taxon>
        <taxon>Hyphomicrobiales</taxon>
        <taxon>Phyllobacteriaceae</taxon>
        <taxon>Mesorhizobium</taxon>
    </lineage>
</organism>
<keyword evidence="4" id="KW-0804">Transcription</keyword>
<dbReference type="SMART" id="SM01134">
    <property type="entry name" value="DeoRC"/>
    <property type="match status" value="1"/>
</dbReference>
<dbReference type="SUPFAM" id="SSF100950">
    <property type="entry name" value="NagB/RpiA/CoA transferase-like"/>
    <property type="match status" value="1"/>
</dbReference>
<reference evidence="6 7" key="1">
    <citation type="submission" date="2024-06" db="EMBL/GenBank/DDBJ databases">
        <title>Genomic Encyclopedia of Type Strains, Phase IV (KMG-IV): sequencing the most valuable type-strain genomes for metagenomic binning, comparative biology and taxonomic classification.</title>
        <authorList>
            <person name="Goeker M."/>
        </authorList>
    </citation>
    <scope>NUCLEOTIDE SEQUENCE [LARGE SCALE GENOMIC DNA]</scope>
    <source>
        <strain evidence="6 7">DSM 100022</strain>
    </source>
</reference>
<dbReference type="InterPro" id="IPR014036">
    <property type="entry name" value="DeoR-like_C"/>
</dbReference>
<gene>
    <name evidence="6" type="ORF">ABID19_005034</name>
</gene>
<evidence type="ECO:0000256" key="4">
    <source>
        <dbReference type="ARBA" id="ARBA00023163"/>
    </source>
</evidence>
<sequence>MTKPKTARQEQMLRELNLAPSLRVAELARRLGVSTETIRRDLDEMMEQGLLNRTYGGAVRSLGPEPSVTERHTLFVAERERIAKAAVQVLKGAQMLMIGSGATTVHTARRIAVEMKNITVLTHSFGVATVLAINPTIKIVILPGDYHATEGATIGAHTVSFLNSFYADFAILGASGLGPDGPSDALLECGAVYAAMISRAAKTMVVADHSKHDRLFAARYAPWQNIGHVVTDQAPSISLKGTMEKNGVNLTICL</sequence>
<dbReference type="PROSITE" id="PS00894">
    <property type="entry name" value="HTH_DEOR_1"/>
    <property type="match status" value="1"/>
</dbReference>
<dbReference type="PANTHER" id="PTHR30363:SF4">
    <property type="entry name" value="GLYCEROL-3-PHOSPHATE REGULON REPRESSOR"/>
    <property type="match status" value="1"/>
</dbReference>
<dbReference type="InterPro" id="IPR001034">
    <property type="entry name" value="DeoR_HTH"/>
</dbReference>
<accession>A0ABV2GUK2</accession>
<keyword evidence="1" id="KW-0678">Repressor</keyword>
<evidence type="ECO:0000256" key="2">
    <source>
        <dbReference type="ARBA" id="ARBA00023015"/>
    </source>
</evidence>
<dbReference type="InterPro" id="IPR036390">
    <property type="entry name" value="WH_DNA-bd_sf"/>
</dbReference>
<proteinExistence type="predicted"/>
<dbReference type="PANTHER" id="PTHR30363">
    <property type="entry name" value="HTH-TYPE TRANSCRIPTIONAL REGULATOR SRLR-RELATED"/>
    <property type="match status" value="1"/>
</dbReference>
<dbReference type="InterPro" id="IPR037171">
    <property type="entry name" value="NagB/RpiA_transferase-like"/>
</dbReference>
<evidence type="ECO:0000256" key="1">
    <source>
        <dbReference type="ARBA" id="ARBA00022491"/>
    </source>
</evidence>
<dbReference type="RefSeq" id="WP_354493543.1">
    <property type="nucleotide sequence ID" value="NZ_JBEPMC010000010.1"/>
</dbReference>
<dbReference type="InterPro" id="IPR036388">
    <property type="entry name" value="WH-like_DNA-bd_sf"/>
</dbReference>
<dbReference type="Proteomes" id="UP001549204">
    <property type="component" value="Unassembled WGS sequence"/>
</dbReference>